<dbReference type="PROSITE" id="PS00710">
    <property type="entry name" value="PGM_PMM"/>
    <property type="match status" value="1"/>
</dbReference>
<feature type="domain" description="Alpha-D-phosphohexomutase alpha/beta/alpha" evidence="15">
    <location>
        <begin position="258"/>
        <end position="370"/>
    </location>
</feature>
<dbReference type="CDD" id="cd05802">
    <property type="entry name" value="GlmM"/>
    <property type="match status" value="1"/>
</dbReference>
<organism evidence="16 18">
    <name type="scientific">Caproicibacterium lactatifermentans</name>
    <dbReference type="NCBI Taxonomy" id="2666138"/>
    <lineage>
        <taxon>Bacteria</taxon>
        <taxon>Bacillati</taxon>
        <taxon>Bacillota</taxon>
        <taxon>Clostridia</taxon>
        <taxon>Eubacteriales</taxon>
        <taxon>Oscillospiraceae</taxon>
        <taxon>Caproicibacterium</taxon>
    </lineage>
</organism>
<dbReference type="Pfam" id="PF02880">
    <property type="entry name" value="PGM_PMM_III"/>
    <property type="match status" value="1"/>
</dbReference>
<dbReference type="InterPro" id="IPR036900">
    <property type="entry name" value="A-D-PHexomutase_C_sf"/>
</dbReference>
<dbReference type="InterPro" id="IPR005845">
    <property type="entry name" value="A-D-PHexomutase_a/b/a-II"/>
</dbReference>
<dbReference type="InterPro" id="IPR016055">
    <property type="entry name" value="A-D-PHexomutase_a/b/a-I/II/III"/>
</dbReference>
<dbReference type="GO" id="GO:0006048">
    <property type="term" value="P:UDP-N-acetylglucosamine biosynthetic process"/>
    <property type="evidence" value="ECO:0007669"/>
    <property type="project" value="TreeGrafter"/>
</dbReference>
<comment type="similarity">
    <text evidence="1 9 10">Belongs to the phosphohexose mutase family.</text>
</comment>
<accession>A0A859DRC0</accession>
<comment type="PTM">
    <text evidence="9">Activated by phosphorylation.</text>
</comment>
<dbReference type="NCBIfam" id="TIGR01455">
    <property type="entry name" value="glmM"/>
    <property type="match status" value="1"/>
</dbReference>
<protein>
    <recommendedName>
        <fullName evidence="8 9">Phosphoglucosamine mutase</fullName>
        <ecNumber evidence="7 9">5.4.2.10</ecNumber>
    </recommendedName>
</protein>
<dbReference type="GO" id="GO:0009252">
    <property type="term" value="P:peptidoglycan biosynthetic process"/>
    <property type="evidence" value="ECO:0007669"/>
    <property type="project" value="TreeGrafter"/>
</dbReference>
<dbReference type="EMBL" id="CP046051">
    <property type="protein sequence ID" value="QKN24370.1"/>
    <property type="molecule type" value="Genomic_DNA"/>
</dbReference>
<dbReference type="FunFam" id="3.40.120.10:FF:000001">
    <property type="entry name" value="Phosphoglucosamine mutase"/>
    <property type="match status" value="1"/>
</dbReference>
<evidence type="ECO:0000256" key="2">
    <source>
        <dbReference type="ARBA" id="ARBA00022553"/>
    </source>
</evidence>
<dbReference type="GO" id="GO:0005829">
    <property type="term" value="C:cytosol"/>
    <property type="evidence" value="ECO:0007669"/>
    <property type="project" value="TreeGrafter"/>
</dbReference>
<dbReference type="Proteomes" id="UP000509623">
    <property type="component" value="Chromosome"/>
</dbReference>
<feature type="binding site" evidence="9">
    <location>
        <position position="243"/>
    </location>
    <ligand>
        <name>Mg(2+)</name>
        <dbReference type="ChEBI" id="CHEBI:18420"/>
    </ligand>
</feature>
<dbReference type="PANTHER" id="PTHR42946:SF1">
    <property type="entry name" value="PHOSPHOGLUCOMUTASE (ALPHA-D-GLUCOSE-1,6-BISPHOSPHATE-DEPENDENT)"/>
    <property type="match status" value="1"/>
</dbReference>
<keyword evidence="5 9" id="KW-0413">Isomerase</keyword>
<dbReference type="Gene3D" id="3.40.120.10">
    <property type="entry name" value="Alpha-D-Glucose-1,6-Bisphosphate, subunit A, domain 3"/>
    <property type="match status" value="3"/>
</dbReference>
<dbReference type="InterPro" id="IPR006352">
    <property type="entry name" value="GlmM_bact"/>
</dbReference>
<dbReference type="PRINTS" id="PR00509">
    <property type="entry name" value="PGMPMM"/>
</dbReference>
<dbReference type="EMBL" id="CP046161">
    <property type="protein sequence ID" value="QKO30617.1"/>
    <property type="molecule type" value="Genomic_DNA"/>
</dbReference>
<comment type="function">
    <text evidence="9 11">Catalyzes the conversion of glucosamine-6-phosphate to glucosamine-1-phosphate.</text>
</comment>
<reference evidence="18 19" key="1">
    <citation type="submission" date="2019-11" db="EMBL/GenBank/DDBJ databases">
        <authorList>
            <person name="Ren C."/>
            <person name="Wang H."/>
            <person name="Xu Y."/>
        </authorList>
    </citation>
    <scope>NUCLEOTIDE SEQUENCE [LARGE SCALE GENOMIC DNA]</scope>
    <source>
        <strain evidence="19">JNU-WLY1368</strain>
        <strain evidence="16 18">LBM 19010</strain>
    </source>
</reference>
<dbReference type="Gene3D" id="3.30.310.50">
    <property type="entry name" value="Alpha-D-phosphohexomutase, C-terminal domain"/>
    <property type="match status" value="1"/>
</dbReference>
<evidence type="ECO:0000313" key="19">
    <source>
        <dbReference type="Proteomes" id="UP000509623"/>
    </source>
</evidence>
<dbReference type="Pfam" id="PF02879">
    <property type="entry name" value="PGM_PMM_II"/>
    <property type="match status" value="1"/>
</dbReference>
<evidence type="ECO:0000259" key="14">
    <source>
        <dbReference type="Pfam" id="PF02879"/>
    </source>
</evidence>
<dbReference type="InterPro" id="IPR005841">
    <property type="entry name" value="Alpha-D-phosphohexomutase_SF"/>
</dbReference>
<feature type="binding site" evidence="9">
    <location>
        <position position="241"/>
    </location>
    <ligand>
        <name>Mg(2+)</name>
        <dbReference type="ChEBI" id="CHEBI:18420"/>
    </ligand>
</feature>
<sequence length="449" mass="47776">MGRLFGTDGVRGIANKELTCELALQIGRAAATVLTDAENRHPRILIGKDTRISSDMLEAAITAGLCSVGADVVQLGVIPTPAVAFLVGKYEADAGVMLTASHNPCQFNGIKIFSGDGYKLPDELEDKIETIVLSGGKGVPVPVGGNIGTVTVEPDAVEDYINHIAETVLDSLDGLHIGIDCANGAASRTAEKLFTKLGAECHMISDQPNGVNVNDRCGSTHMESLMAFVREAGLDAGVAFDGDADRCLAVDDKGKLVDGDFVMAICAADMKSRGVLAKDTTVGTIMTNMGFSRFCEDNGMHFEATKVGDRYVLEKMQQEGYNFGGEQSGHVIFLDYATTGDGELTAAQLLAIMKRRQAKLSSLATLMTRYPQVLINVEVEPDGKKRFATDEKVAAAVEKARKQLGSDGRIIVRPSGTEPLLRVMVEGLDKKLIHTVAESVAAVVKEQLA</sequence>
<dbReference type="AlphaFoldDB" id="A0A859DRC0"/>
<dbReference type="GO" id="GO:0008966">
    <property type="term" value="F:phosphoglucosamine mutase activity"/>
    <property type="evidence" value="ECO:0007669"/>
    <property type="project" value="UniProtKB-UniRule"/>
</dbReference>
<dbReference type="InterPro" id="IPR016066">
    <property type="entry name" value="A-D-PHexomutase_CS"/>
</dbReference>
<evidence type="ECO:0000256" key="9">
    <source>
        <dbReference type="HAMAP-Rule" id="MF_01554"/>
    </source>
</evidence>
<dbReference type="HAMAP" id="MF_01554_B">
    <property type="entry name" value="GlmM_B"/>
    <property type="match status" value="1"/>
</dbReference>
<evidence type="ECO:0000256" key="4">
    <source>
        <dbReference type="ARBA" id="ARBA00022842"/>
    </source>
</evidence>
<dbReference type="PANTHER" id="PTHR42946">
    <property type="entry name" value="PHOSPHOHEXOSE MUTASE"/>
    <property type="match status" value="1"/>
</dbReference>
<feature type="domain" description="Alpha-D-phosphohexomutase alpha/beta/alpha" evidence="13">
    <location>
        <begin position="3"/>
        <end position="134"/>
    </location>
</feature>
<evidence type="ECO:0000256" key="7">
    <source>
        <dbReference type="ARBA" id="ARBA00066330"/>
    </source>
</evidence>
<dbReference type="SUPFAM" id="SSF55957">
    <property type="entry name" value="Phosphoglucomutase, C-terminal domain"/>
    <property type="match status" value="1"/>
</dbReference>
<dbReference type="Pfam" id="PF00408">
    <property type="entry name" value="PGM_PMM_IV"/>
    <property type="match status" value="1"/>
</dbReference>
<feature type="domain" description="Alpha-D-phosphohexomutase C-terminal" evidence="12">
    <location>
        <begin position="374"/>
        <end position="442"/>
    </location>
</feature>
<dbReference type="InterPro" id="IPR005843">
    <property type="entry name" value="A-D-PHexomutase_C"/>
</dbReference>
<evidence type="ECO:0000256" key="3">
    <source>
        <dbReference type="ARBA" id="ARBA00022723"/>
    </source>
</evidence>
<evidence type="ECO:0000256" key="1">
    <source>
        <dbReference type="ARBA" id="ARBA00010231"/>
    </source>
</evidence>
<evidence type="ECO:0000256" key="8">
    <source>
        <dbReference type="ARBA" id="ARBA00068193"/>
    </source>
</evidence>
<proteinExistence type="inferred from homology"/>
<feature type="modified residue" description="Phosphoserine" evidence="9">
    <location>
        <position position="101"/>
    </location>
</feature>
<dbReference type="InterPro" id="IPR050060">
    <property type="entry name" value="Phosphoglucosamine_mutase"/>
</dbReference>
<evidence type="ECO:0000256" key="10">
    <source>
        <dbReference type="RuleBase" id="RU004326"/>
    </source>
</evidence>
<evidence type="ECO:0000259" key="15">
    <source>
        <dbReference type="Pfam" id="PF02880"/>
    </source>
</evidence>
<reference evidence="17" key="2">
    <citation type="journal article" date="2021" name="Appl. Environ. Microbiol.">
        <title>Adaptability of a Caproate-Producing Bacterium Contributes to Its Dominance in an Anaerobic Fermentation System.</title>
        <authorList>
            <person name="Wang H."/>
            <person name="Gu Y."/>
            <person name="Zhou W."/>
            <person name="Zhao D."/>
            <person name="Qiao Z."/>
            <person name="Zheng J."/>
            <person name="Gao J."/>
            <person name="Chen X."/>
            <person name="Ren C."/>
            <person name="Xu Y."/>
        </authorList>
    </citation>
    <scope>NUCLEOTIDE SEQUENCE</scope>
    <source>
        <strain evidence="17">JNU-WLY1368</strain>
    </source>
</reference>
<dbReference type="GO" id="GO:0005975">
    <property type="term" value="P:carbohydrate metabolic process"/>
    <property type="evidence" value="ECO:0007669"/>
    <property type="project" value="InterPro"/>
</dbReference>
<keyword evidence="2 9" id="KW-0597">Phosphoprotein</keyword>
<name>A0A859DRC0_9FIRM</name>
<dbReference type="EC" id="5.4.2.10" evidence="7 9"/>
<evidence type="ECO:0000256" key="5">
    <source>
        <dbReference type="ARBA" id="ARBA00023235"/>
    </source>
</evidence>
<gene>
    <name evidence="9" type="primary">glmM</name>
    <name evidence="16" type="ORF">GJQ69_07680</name>
    <name evidence="17" type="ORF">GKP14_06125</name>
</gene>
<dbReference type="KEGG" id="clf:GJQ69_07680"/>
<dbReference type="InterPro" id="IPR005844">
    <property type="entry name" value="A-D-PHexomutase_a/b/a-I"/>
</dbReference>
<dbReference type="InterPro" id="IPR005846">
    <property type="entry name" value="A-D-PHexomutase_a/b/a-III"/>
</dbReference>
<dbReference type="Proteomes" id="UP000501316">
    <property type="component" value="Chromosome"/>
</dbReference>
<comment type="cofactor">
    <cofactor evidence="9">
        <name>Mg(2+)</name>
        <dbReference type="ChEBI" id="CHEBI:18420"/>
    </cofactor>
    <text evidence="9">Binds 1 Mg(2+) ion per subunit.</text>
</comment>
<evidence type="ECO:0000313" key="16">
    <source>
        <dbReference type="EMBL" id="QKN24370.1"/>
    </source>
</evidence>
<feature type="binding site" description="via phosphate group" evidence="9">
    <location>
        <position position="101"/>
    </location>
    <ligand>
        <name>Mg(2+)</name>
        <dbReference type="ChEBI" id="CHEBI:18420"/>
    </ligand>
</feature>
<dbReference type="GO" id="GO:0000287">
    <property type="term" value="F:magnesium ion binding"/>
    <property type="evidence" value="ECO:0007669"/>
    <property type="project" value="UniProtKB-UniRule"/>
</dbReference>
<evidence type="ECO:0000259" key="13">
    <source>
        <dbReference type="Pfam" id="PF02878"/>
    </source>
</evidence>
<feature type="domain" description="Alpha-D-phosphohexomutase alpha/beta/alpha" evidence="14">
    <location>
        <begin position="158"/>
        <end position="254"/>
    </location>
</feature>
<keyword evidence="19" id="KW-1185">Reference proteome</keyword>
<dbReference type="RefSeq" id="WP_086035304.1">
    <property type="nucleotide sequence ID" value="NZ_CP046051.1"/>
</dbReference>
<evidence type="ECO:0000256" key="6">
    <source>
        <dbReference type="ARBA" id="ARBA00050364"/>
    </source>
</evidence>
<keyword evidence="3 9" id="KW-0479">Metal-binding</keyword>
<feature type="active site" description="Phosphoserine intermediate" evidence="9">
    <location>
        <position position="101"/>
    </location>
</feature>
<dbReference type="FunFam" id="3.30.310.50:FF:000001">
    <property type="entry name" value="Phosphoglucosamine mutase"/>
    <property type="match status" value="1"/>
</dbReference>
<dbReference type="FunFam" id="3.40.120.10:FF:000002">
    <property type="entry name" value="Phosphoglucosamine mutase"/>
    <property type="match status" value="1"/>
</dbReference>
<evidence type="ECO:0000256" key="11">
    <source>
        <dbReference type="RuleBase" id="RU004327"/>
    </source>
</evidence>
<keyword evidence="4 9" id="KW-0460">Magnesium</keyword>
<reference evidence="17" key="3">
    <citation type="journal article" date="2022" name="Int. J. Syst. Evol. Microbiol.">
        <title>Caproicibacterium lactatifermentans sp. nov., isolated from pit clay used for the production of Chinese strong aroma-type liquor.</title>
        <authorList>
            <person name="Wang H."/>
            <person name="Gu Y."/>
            <person name="Zhao D."/>
            <person name="Qiao Z."/>
            <person name="Zheng J."/>
            <person name="Gao J."/>
            <person name="Ren C."/>
            <person name="Xu Y."/>
        </authorList>
    </citation>
    <scope>NUCLEOTIDE SEQUENCE</scope>
    <source>
        <strain evidence="17">JNU-WLY1368</strain>
    </source>
</reference>
<dbReference type="GO" id="GO:0004615">
    <property type="term" value="F:phosphomannomutase activity"/>
    <property type="evidence" value="ECO:0007669"/>
    <property type="project" value="TreeGrafter"/>
</dbReference>
<comment type="catalytic activity">
    <reaction evidence="6 9 11">
        <text>alpha-D-glucosamine 1-phosphate = D-glucosamine 6-phosphate</text>
        <dbReference type="Rhea" id="RHEA:23424"/>
        <dbReference type="ChEBI" id="CHEBI:58516"/>
        <dbReference type="ChEBI" id="CHEBI:58725"/>
        <dbReference type="EC" id="5.4.2.10"/>
    </reaction>
</comment>
<feature type="binding site" evidence="9">
    <location>
        <position position="245"/>
    </location>
    <ligand>
        <name>Mg(2+)</name>
        <dbReference type="ChEBI" id="CHEBI:18420"/>
    </ligand>
</feature>
<dbReference type="SUPFAM" id="SSF53738">
    <property type="entry name" value="Phosphoglucomutase, first 3 domains"/>
    <property type="match status" value="3"/>
</dbReference>
<dbReference type="Pfam" id="PF02878">
    <property type="entry name" value="PGM_PMM_I"/>
    <property type="match status" value="1"/>
</dbReference>
<evidence type="ECO:0000259" key="12">
    <source>
        <dbReference type="Pfam" id="PF00408"/>
    </source>
</evidence>
<evidence type="ECO:0000313" key="17">
    <source>
        <dbReference type="EMBL" id="QKO30617.1"/>
    </source>
</evidence>
<evidence type="ECO:0000313" key="18">
    <source>
        <dbReference type="Proteomes" id="UP000501316"/>
    </source>
</evidence>